<dbReference type="GeneID" id="115058636"/>
<dbReference type="GO" id="GO:0005615">
    <property type="term" value="C:extracellular space"/>
    <property type="evidence" value="ECO:0007669"/>
    <property type="project" value="TreeGrafter"/>
</dbReference>
<protein>
    <submittedName>
        <fullName evidence="4">Uncharacterized LOC115058636</fullName>
    </submittedName>
</protein>
<evidence type="ECO:0000256" key="1">
    <source>
        <dbReference type="ARBA" id="ARBA00023180"/>
    </source>
</evidence>
<reference evidence="4" key="2">
    <citation type="submission" date="2025-08" db="UniProtKB">
        <authorList>
            <consortium name="Ensembl"/>
        </authorList>
    </citation>
    <scope>IDENTIFICATION</scope>
</reference>
<evidence type="ECO:0000313" key="5">
    <source>
        <dbReference type="Proteomes" id="UP000472264"/>
    </source>
</evidence>
<dbReference type="RefSeq" id="XP_029381925.1">
    <property type="nucleotide sequence ID" value="XM_029526065.1"/>
</dbReference>
<sequence>MLTPFFLCFVLFVRSVVFLFCRPFKFFKWPPMEKKWIHILLSCFLLSAAESGPHCLVFLSTGCLQPGGRPWFDQLTVFDDVPISECDGSTRTETFKPALESANLQSSCELSFSDITESLRVIQSLINTTVYVVQRRRGCVRRADGKNSGFDAWSVNGEDLVTFDPKSQTWTPQSPSAETLKKKWDKNRARNVAFSRFIREQCPDTMRRIKLRSVESKTDLVVFAKPLADPSLALLTCHVTSTDRSTGSLSLIGDGSSSAVRILVTKPLPGPEGSLILRLTAQISLRRHTGSYRCSVQTATHNISLLWDGKTLDGRALLQESKVSWEVLTIILGVLSVALTAFSVYRALKYLVTCVQQRRPRPPDPVLVEQFSRMLNVHSPDLQNVLVSFIQGSEPNRELQNNWIEWISLRDKRRNDPEYYGGHNV</sequence>
<dbReference type="GO" id="GO:0048007">
    <property type="term" value="P:antigen processing and presentation, exogenous lipid antigen via MHC class Ib"/>
    <property type="evidence" value="ECO:0007669"/>
    <property type="project" value="TreeGrafter"/>
</dbReference>
<dbReference type="InParanoid" id="A0A665U1Y9"/>
<keyword evidence="2" id="KW-0472">Membrane</keyword>
<organism evidence="4 5">
    <name type="scientific">Echeneis naucrates</name>
    <name type="common">Live sharksucker</name>
    <dbReference type="NCBI Taxonomy" id="173247"/>
    <lineage>
        <taxon>Eukaryota</taxon>
        <taxon>Metazoa</taxon>
        <taxon>Chordata</taxon>
        <taxon>Craniata</taxon>
        <taxon>Vertebrata</taxon>
        <taxon>Euteleostomi</taxon>
        <taxon>Actinopterygii</taxon>
        <taxon>Neopterygii</taxon>
        <taxon>Teleostei</taxon>
        <taxon>Neoteleostei</taxon>
        <taxon>Acanthomorphata</taxon>
        <taxon>Carangaria</taxon>
        <taxon>Carangiformes</taxon>
        <taxon>Echeneidae</taxon>
        <taxon>Echeneis</taxon>
    </lineage>
</organism>
<dbReference type="GO" id="GO:0009897">
    <property type="term" value="C:external side of plasma membrane"/>
    <property type="evidence" value="ECO:0007669"/>
    <property type="project" value="TreeGrafter"/>
</dbReference>
<evidence type="ECO:0000313" key="4">
    <source>
        <dbReference type="Ensembl" id="ENSENLP00000013492.1"/>
    </source>
</evidence>
<dbReference type="GO" id="GO:0006955">
    <property type="term" value="P:immune response"/>
    <property type="evidence" value="ECO:0007669"/>
    <property type="project" value="TreeGrafter"/>
</dbReference>
<dbReference type="AlphaFoldDB" id="A0A665U1Y9"/>
<dbReference type="GO" id="GO:0001916">
    <property type="term" value="P:positive regulation of T cell mediated cytotoxicity"/>
    <property type="evidence" value="ECO:0007669"/>
    <property type="project" value="TreeGrafter"/>
</dbReference>
<keyword evidence="1" id="KW-0325">Glycoprotein</keyword>
<dbReference type="GO" id="GO:0030883">
    <property type="term" value="F:endogenous lipid antigen binding"/>
    <property type="evidence" value="ECO:0007669"/>
    <property type="project" value="TreeGrafter"/>
</dbReference>
<feature type="transmembrane region" description="Helical" evidence="2">
    <location>
        <begin position="327"/>
        <end position="348"/>
    </location>
</feature>
<dbReference type="Proteomes" id="UP000472264">
    <property type="component" value="Chromosome 18"/>
</dbReference>
<evidence type="ECO:0000259" key="3">
    <source>
        <dbReference type="Pfam" id="PF00129"/>
    </source>
</evidence>
<dbReference type="Gene3D" id="3.30.500.10">
    <property type="entry name" value="MHC class I-like antigen recognition-like"/>
    <property type="match status" value="1"/>
</dbReference>
<evidence type="ECO:0000256" key="2">
    <source>
        <dbReference type="SAM" id="Phobius"/>
    </source>
</evidence>
<dbReference type="PANTHER" id="PTHR16675:SF160">
    <property type="entry name" value="T-CELL SURFACE GLYCOPROTEIN CD1A"/>
    <property type="match status" value="1"/>
</dbReference>
<proteinExistence type="predicted"/>
<dbReference type="PANTHER" id="PTHR16675">
    <property type="entry name" value="MHC CLASS I-RELATED"/>
    <property type="match status" value="1"/>
</dbReference>
<dbReference type="InterPro" id="IPR050208">
    <property type="entry name" value="MHC_class-I_related"/>
</dbReference>
<dbReference type="Ensembl" id="ENSENLT00000014034.1">
    <property type="protein sequence ID" value="ENSENLP00000013492.1"/>
    <property type="gene ID" value="ENSENLG00000006380.1"/>
</dbReference>
<dbReference type="InterPro" id="IPR011162">
    <property type="entry name" value="MHC_I/II-like_Ag-recog"/>
</dbReference>
<reference evidence="4" key="3">
    <citation type="submission" date="2025-09" db="UniProtKB">
        <authorList>
            <consortium name="Ensembl"/>
        </authorList>
    </citation>
    <scope>IDENTIFICATION</scope>
</reference>
<dbReference type="GO" id="GO:0071723">
    <property type="term" value="F:lipopeptide binding"/>
    <property type="evidence" value="ECO:0007669"/>
    <property type="project" value="TreeGrafter"/>
</dbReference>
<keyword evidence="5" id="KW-1185">Reference proteome</keyword>
<keyword evidence="2" id="KW-0812">Transmembrane</keyword>
<dbReference type="OMA" id="NWIEWIS"/>
<dbReference type="GO" id="GO:0048006">
    <property type="term" value="P:antigen processing and presentation, endogenous lipid antigen via MHC class Ib"/>
    <property type="evidence" value="ECO:0007669"/>
    <property type="project" value="TreeGrafter"/>
</dbReference>
<dbReference type="InterPro" id="IPR037055">
    <property type="entry name" value="MHC_I-like_Ag-recog_sf"/>
</dbReference>
<gene>
    <name evidence="4" type="primary">LOC115058636</name>
</gene>
<dbReference type="SUPFAM" id="SSF54452">
    <property type="entry name" value="MHC antigen-recognition domain"/>
    <property type="match status" value="1"/>
</dbReference>
<accession>A0A665U1Y9</accession>
<dbReference type="Pfam" id="PF00129">
    <property type="entry name" value="MHC_I"/>
    <property type="match status" value="1"/>
</dbReference>
<dbReference type="OrthoDB" id="8890485at2759"/>
<dbReference type="GO" id="GO:0030884">
    <property type="term" value="F:exogenous lipid antigen binding"/>
    <property type="evidence" value="ECO:0007669"/>
    <property type="project" value="TreeGrafter"/>
</dbReference>
<name>A0A665U1Y9_ECHNA</name>
<reference evidence="4" key="1">
    <citation type="submission" date="2021-04" db="EMBL/GenBank/DDBJ databases">
        <authorList>
            <consortium name="Wellcome Sanger Institute Data Sharing"/>
        </authorList>
    </citation>
    <scope>NUCLEOTIDE SEQUENCE [LARGE SCALE GENOMIC DNA]</scope>
</reference>
<feature type="domain" description="MHC class I-like antigen recognition-like" evidence="3">
    <location>
        <begin position="116"/>
        <end position="208"/>
    </location>
</feature>
<keyword evidence="2" id="KW-1133">Transmembrane helix</keyword>
<dbReference type="InterPro" id="IPR011161">
    <property type="entry name" value="MHC_I-like_Ag-recog"/>
</dbReference>